<keyword evidence="8" id="KW-0963">Cytoplasm</keyword>
<dbReference type="InterPro" id="IPR013758">
    <property type="entry name" value="Topo_IIA_A/C_ab"/>
</dbReference>
<dbReference type="SUPFAM" id="SSF56719">
    <property type="entry name" value="Type II DNA topoisomerase"/>
    <property type="match status" value="1"/>
</dbReference>
<protein>
    <recommendedName>
        <fullName evidence="8">DNA gyrase subunit A</fullName>
        <ecNumber evidence="8">5.6.2.2</ecNumber>
    </recommendedName>
</protein>
<dbReference type="InterPro" id="IPR050220">
    <property type="entry name" value="Type_II_DNA_Topoisomerases"/>
</dbReference>
<evidence type="ECO:0000256" key="6">
    <source>
        <dbReference type="ARBA" id="ARBA00023125"/>
    </source>
</evidence>
<dbReference type="InterPro" id="IPR035516">
    <property type="entry name" value="Gyrase/topoIV_suA_C"/>
</dbReference>
<comment type="function">
    <text evidence="8">A type II topoisomerase that negatively supercoils closed circular double-stranded (ds) DNA in an ATP-dependent manner to modulate DNA topology and maintain chromosomes in an underwound state. Negative supercoiling favors strand separation, and DNA replication, transcription, recombination and repair, all of which involve strand separation. Also able to catalyze the interconversion of other topological isomers of dsDNA rings, including catenanes and knotted rings. Type II topoisomerases break and join 2 DNA strands simultaneously in an ATP-dependent manner.</text>
</comment>
<evidence type="ECO:0000256" key="9">
    <source>
        <dbReference type="PROSITE-ProRule" id="PRU01384"/>
    </source>
</evidence>
<dbReference type="NCBIfam" id="NF004043">
    <property type="entry name" value="PRK05560.1"/>
    <property type="match status" value="1"/>
</dbReference>
<feature type="domain" description="Topo IIA-type catalytic" evidence="11">
    <location>
        <begin position="34"/>
        <end position="500"/>
    </location>
</feature>
<name>A0ABU1LCD7_9FLAO</name>
<keyword evidence="7 8" id="KW-0413">Isomerase</keyword>
<evidence type="ECO:0000313" key="12">
    <source>
        <dbReference type="EMBL" id="MDR6404399.1"/>
    </source>
</evidence>
<comment type="subcellular location">
    <subcellularLocation>
        <location evidence="8">Cytoplasm</location>
    </subcellularLocation>
</comment>
<feature type="compositionally biased region" description="Acidic residues" evidence="10">
    <location>
        <begin position="819"/>
        <end position="830"/>
    </location>
</feature>
<evidence type="ECO:0000256" key="1">
    <source>
        <dbReference type="ARBA" id="ARBA00000185"/>
    </source>
</evidence>
<dbReference type="InterPro" id="IPR006691">
    <property type="entry name" value="GyrA/parC_rep"/>
</dbReference>
<dbReference type="Gene3D" id="3.90.199.10">
    <property type="entry name" value="Topoisomerase II, domain 5"/>
    <property type="match status" value="1"/>
</dbReference>
<dbReference type="PROSITE" id="PS52040">
    <property type="entry name" value="TOPO_IIA"/>
    <property type="match status" value="1"/>
</dbReference>
<proteinExistence type="inferred from homology"/>
<dbReference type="GO" id="GO:0003918">
    <property type="term" value="F:DNA topoisomerase type II (double strand cut, ATP-hydrolyzing) activity"/>
    <property type="evidence" value="ECO:0007669"/>
    <property type="project" value="UniProtKB-EC"/>
</dbReference>
<feature type="region of interest" description="Disordered" evidence="10">
    <location>
        <begin position="815"/>
        <end position="862"/>
    </location>
</feature>
<evidence type="ECO:0000259" key="11">
    <source>
        <dbReference type="PROSITE" id="PS52040"/>
    </source>
</evidence>
<organism evidence="12 13">
    <name type="scientific">Chryseobacterium geocarposphaerae</name>
    <dbReference type="NCBI Taxonomy" id="1416776"/>
    <lineage>
        <taxon>Bacteria</taxon>
        <taxon>Pseudomonadati</taxon>
        <taxon>Bacteroidota</taxon>
        <taxon>Flavobacteriia</taxon>
        <taxon>Flavobacteriales</taxon>
        <taxon>Weeksellaceae</taxon>
        <taxon>Chryseobacterium group</taxon>
        <taxon>Chryseobacterium</taxon>
    </lineage>
</organism>
<keyword evidence="6 8" id="KW-0238">DNA-binding</keyword>
<comment type="catalytic activity">
    <reaction evidence="1 8 9">
        <text>ATP-dependent breakage, passage and rejoining of double-stranded DNA.</text>
        <dbReference type="EC" id="5.6.2.2"/>
    </reaction>
</comment>
<comment type="subunit">
    <text evidence="8">Heterotetramer, composed of two GyrA and two GyrB chains. In the heterotetramer, GyrA contains the active site tyrosine that forms a transient covalent intermediate with DNA, while GyrB binds cofactors and catalyzes ATP hydrolysis.</text>
</comment>
<keyword evidence="13" id="KW-1185">Reference proteome</keyword>
<evidence type="ECO:0000256" key="8">
    <source>
        <dbReference type="HAMAP-Rule" id="MF_01897"/>
    </source>
</evidence>
<dbReference type="EMBL" id="JAVDQS010000002">
    <property type="protein sequence ID" value="MDR6404399.1"/>
    <property type="molecule type" value="Genomic_DNA"/>
</dbReference>
<comment type="similarity">
    <text evidence="2 8">Belongs to the type II topoisomerase GyrA/ParC subunit family.</text>
</comment>
<evidence type="ECO:0000256" key="2">
    <source>
        <dbReference type="ARBA" id="ARBA00008263"/>
    </source>
</evidence>
<feature type="compositionally biased region" description="Acidic residues" evidence="10">
    <location>
        <begin position="850"/>
        <end position="862"/>
    </location>
</feature>
<dbReference type="NCBIfam" id="NF004044">
    <property type="entry name" value="PRK05561.1"/>
    <property type="match status" value="1"/>
</dbReference>
<dbReference type="HAMAP" id="MF_01897">
    <property type="entry name" value="GyrA"/>
    <property type="match status" value="1"/>
</dbReference>
<dbReference type="SMART" id="SM00434">
    <property type="entry name" value="TOP4c"/>
    <property type="match status" value="1"/>
</dbReference>
<keyword evidence="5 8" id="KW-0799">Topoisomerase</keyword>
<keyword evidence="3 8" id="KW-0547">Nucleotide-binding</keyword>
<dbReference type="Gene3D" id="2.120.10.90">
    <property type="entry name" value="DNA gyrase/topoisomerase IV, subunit A, C-terminal"/>
    <property type="match status" value="1"/>
</dbReference>
<dbReference type="PANTHER" id="PTHR43493:SF5">
    <property type="entry name" value="DNA GYRASE SUBUNIT A, CHLOROPLASTIC_MITOCHONDRIAL"/>
    <property type="match status" value="1"/>
</dbReference>
<dbReference type="SUPFAM" id="SSF101904">
    <property type="entry name" value="GyrA/ParC C-terminal domain-like"/>
    <property type="match status" value="1"/>
</dbReference>
<dbReference type="InterPro" id="IPR005743">
    <property type="entry name" value="GyrA"/>
</dbReference>
<evidence type="ECO:0000256" key="10">
    <source>
        <dbReference type="SAM" id="MobiDB-lite"/>
    </source>
</evidence>
<dbReference type="InterPro" id="IPR002205">
    <property type="entry name" value="Topo_IIA_dom_A"/>
</dbReference>
<feature type="compositionally biased region" description="Polar residues" evidence="10">
    <location>
        <begin position="836"/>
        <end position="845"/>
    </location>
</feature>
<dbReference type="Pfam" id="PF03989">
    <property type="entry name" value="DNA_gyraseA_C"/>
    <property type="match status" value="6"/>
</dbReference>
<keyword evidence="4 8" id="KW-0067">ATP-binding</keyword>
<dbReference type="RefSeq" id="WP_115980964.1">
    <property type="nucleotide sequence ID" value="NZ_JAVDQS010000002.1"/>
</dbReference>
<accession>A0ABU1LCD7</accession>
<dbReference type="PANTHER" id="PTHR43493">
    <property type="entry name" value="DNA GYRASE/TOPOISOMERASE SUBUNIT A"/>
    <property type="match status" value="1"/>
</dbReference>
<evidence type="ECO:0000256" key="3">
    <source>
        <dbReference type="ARBA" id="ARBA00022741"/>
    </source>
</evidence>
<dbReference type="InterPro" id="IPR013757">
    <property type="entry name" value="Topo_IIA_A_a_sf"/>
</dbReference>
<dbReference type="NCBIfam" id="TIGR01063">
    <property type="entry name" value="gyrA"/>
    <property type="match status" value="1"/>
</dbReference>
<dbReference type="Pfam" id="PF00521">
    <property type="entry name" value="DNA_topoisoIV"/>
    <property type="match status" value="1"/>
</dbReference>
<gene>
    <name evidence="8" type="primary">gyrA</name>
    <name evidence="12" type="ORF">J2781_001314</name>
</gene>
<comment type="caution">
    <text evidence="12">The sequence shown here is derived from an EMBL/GenBank/DDBJ whole genome shotgun (WGS) entry which is preliminary data.</text>
</comment>
<reference evidence="12 13" key="1">
    <citation type="submission" date="2023-07" db="EMBL/GenBank/DDBJ databases">
        <title>Sorghum-associated microbial communities from plants grown in Nebraska, USA.</title>
        <authorList>
            <person name="Schachtman D."/>
        </authorList>
    </citation>
    <scope>NUCLEOTIDE SEQUENCE [LARGE SCALE GENOMIC DNA]</scope>
    <source>
        <strain evidence="12 13">DS1709</strain>
    </source>
</reference>
<comment type="caution">
    <text evidence="8">Lacks conserved residue(s) required for the propagation of feature annotation.</text>
</comment>
<evidence type="ECO:0000256" key="7">
    <source>
        <dbReference type="ARBA" id="ARBA00023235"/>
    </source>
</evidence>
<dbReference type="EC" id="5.6.2.2" evidence="8"/>
<dbReference type="Gene3D" id="1.10.268.10">
    <property type="entry name" value="Topoisomerase, domain 3"/>
    <property type="match status" value="1"/>
</dbReference>
<comment type="miscellaneous">
    <text evidence="8">Few gyrases are as efficient as E.coli at forming negative supercoils. Not all organisms have 2 type II topoisomerases; in organisms with a single type II topoisomerase this enzyme also has to decatenate newly replicated chromosomes.</text>
</comment>
<feature type="active site" description="O-(5'-phospho-DNA)-tyrosine intermediate" evidence="8 9">
    <location>
        <position position="122"/>
    </location>
</feature>
<evidence type="ECO:0000313" key="13">
    <source>
        <dbReference type="Proteomes" id="UP001184853"/>
    </source>
</evidence>
<evidence type="ECO:0000256" key="5">
    <source>
        <dbReference type="ARBA" id="ARBA00023029"/>
    </source>
</evidence>
<dbReference type="InterPro" id="IPR013760">
    <property type="entry name" value="Topo_IIA-like_dom_sf"/>
</dbReference>
<dbReference type="Proteomes" id="UP001184853">
    <property type="component" value="Unassembled WGS sequence"/>
</dbReference>
<dbReference type="Gene3D" id="3.30.1360.40">
    <property type="match status" value="1"/>
</dbReference>
<dbReference type="CDD" id="cd00187">
    <property type="entry name" value="TOP4c"/>
    <property type="match status" value="1"/>
</dbReference>
<evidence type="ECO:0000256" key="4">
    <source>
        <dbReference type="ARBA" id="ARBA00022840"/>
    </source>
</evidence>
<sequence>MQKEGERLIPINIVDEMKSSYIDYSMSVIVSRALPDVRDGLKPVHRRVLYGMYGLGVFSNRKYLKSARIVGDVLGKYHPHGDSSVYDAMVRMAQDWSLRYPQVDGQGNFGSMDGDPPAAMRYTEARLKKISDEVLSDLDKETVDFQNNFDDSLTEPTVMPTKIPNLLVNGTSGIAVGMATNMAPHNLTEAVNAICAFIDNRDITIDELMQHIIAPDFPTGGIIYGYDGVRDAFHTGRGRVVLRAKVAFEEIGNRSAIIVTEIPYQVNKAEMIARTAELVKDEKIPGIYEIRDESDRRGLRIVYELKNDAIPNVVLNLLYKYTSLQTSFSVNNIALVHGRPEQLNLKDIIHHFVEHRHEVIVRRTQFELRKAKERAHILEGFMKVIGTQDALDKAISIIRHSANPQAAKEGLITEFELSEIQAQAILDLRLARLTGMELDKIRDEYDAIMKEIADLEDILANEPRRFQIIKDELIEVREKYGDERRTEIDYSGGEMSIEDIIPNESVVLTISHAGYVKRTLLSEYKIQSRGGVGNKAATTRDSDFLEYIVSATNHQYMLFFTEKGRCYWLRVFEIPEGSKTAKGRAVQNLINIEPDDKIKAYIRTNNLKDSEYVNQMSVVMVTKNGTIKKTSLEAYSRPRVNGVNAIEIRDNDQLLGAYLTNGTSQIMIATKNGKCIRFPEEKVREVGRGSIGVRGITMEDNDEVIGMIVVNDVEKETVLVVSEKGYGKRTAVEDYRITNRGGKGVITLNITEKTGNLIAIQNVTDEDGLMIINKSGVAIRMNMDEMRVMGRNTQGVRMINLKKNDEIAAIAKVEMDKDVAEEDEENEEGTEIIADNQENNTEAPQTENENSNEETESSDSEE</sequence>